<reference evidence="2 3" key="1">
    <citation type="submission" date="2024-01" db="EMBL/GenBank/DDBJ databases">
        <title>The genomes of 5 underutilized Papilionoideae crops provide insights into root nodulation and disease resistanc.</title>
        <authorList>
            <person name="Jiang F."/>
        </authorList>
    </citation>
    <scope>NUCLEOTIDE SEQUENCE [LARGE SCALE GENOMIC DNA]</scope>
    <source>
        <strain evidence="2">DUOXIRENSHENG_FW03</strain>
        <tissue evidence="2">Leaves</tissue>
    </source>
</reference>
<evidence type="ECO:0000256" key="1">
    <source>
        <dbReference type="SAM" id="Phobius"/>
    </source>
</evidence>
<protein>
    <submittedName>
        <fullName evidence="2">Uncharacterized protein</fullName>
    </submittedName>
</protein>
<accession>A0AAN9SN20</accession>
<gene>
    <name evidence="2" type="ORF">VNO78_12256</name>
</gene>
<evidence type="ECO:0000313" key="3">
    <source>
        <dbReference type="Proteomes" id="UP001386955"/>
    </source>
</evidence>
<name>A0AAN9SN20_PSOTE</name>
<keyword evidence="1" id="KW-0812">Transmembrane</keyword>
<dbReference type="AlphaFoldDB" id="A0AAN9SN20"/>
<sequence length="86" mass="9698">MHIHLGLYEYNHIMLFIIGFTLWLLCLLCLIVIAASSSVQLRCCQLLRPITAVIAPLSTRPVISSSVQLLMLSAPPSNHYHRCSFF</sequence>
<keyword evidence="1" id="KW-0472">Membrane</keyword>
<comment type="caution">
    <text evidence="2">The sequence shown here is derived from an EMBL/GenBank/DDBJ whole genome shotgun (WGS) entry which is preliminary data.</text>
</comment>
<organism evidence="2 3">
    <name type="scientific">Psophocarpus tetragonolobus</name>
    <name type="common">Winged bean</name>
    <name type="synonym">Dolichos tetragonolobus</name>
    <dbReference type="NCBI Taxonomy" id="3891"/>
    <lineage>
        <taxon>Eukaryota</taxon>
        <taxon>Viridiplantae</taxon>
        <taxon>Streptophyta</taxon>
        <taxon>Embryophyta</taxon>
        <taxon>Tracheophyta</taxon>
        <taxon>Spermatophyta</taxon>
        <taxon>Magnoliopsida</taxon>
        <taxon>eudicotyledons</taxon>
        <taxon>Gunneridae</taxon>
        <taxon>Pentapetalae</taxon>
        <taxon>rosids</taxon>
        <taxon>fabids</taxon>
        <taxon>Fabales</taxon>
        <taxon>Fabaceae</taxon>
        <taxon>Papilionoideae</taxon>
        <taxon>50 kb inversion clade</taxon>
        <taxon>NPAAA clade</taxon>
        <taxon>indigoferoid/millettioid clade</taxon>
        <taxon>Phaseoleae</taxon>
        <taxon>Psophocarpus</taxon>
    </lineage>
</organism>
<feature type="transmembrane region" description="Helical" evidence="1">
    <location>
        <begin position="12"/>
        <end position="35"/>
    </location>
</feature>
<evidence type="ECO:0000313" key="2">
    <source>
        <dbReference type="EMBL" id="KAK7400947.1"/>
    </source>
</evidence>
<dbReference type="EMBL" id="JAYMYS010000003">
    <property type="protein sequence ID" value="KAK7400947.1"/>
    <property type="molecule type" value="Genomic_DNA"/>
</dbReference>
<keyword evidence="3" id="KW-1185">Reference proteome</keyword>
<dbReference type="Proteomes" id="UP001386955">
    <property type="component" value="Unassembled WGS sequence"/>
</dbReference>
<keyword evidence="1" id="KW-1133">Transmembrane helix</keyword>
<proteinExistence type="predicted"/>